<sequence>MNRSTSSTPLSSSNSQLDLISQISETDYTEFIDWNHDKQEQYPQPQIWNQERSKVIPEPTVQRNGNTLFQAYDPDFIPPLKLTETNELNNEGGFYFDLVHEIVNQKMTQLKLSQNINKARKFFANRIVYRILPLLWQQKDEQERMHFIRNYIFIHIHDTYLTEDTELHILINQYYNNLLAAGFPHILPSRDVNF</sequence>
<accession>A0A8H7VU47</accession>
<reference evidence="1 2" key="1">
    <citation type="submission" date="2020-12" db="EMBL/GenBank/DDBJ databases">
        <title>Metabolic potential, ecology and presence of endohyphal bacteria is reflected in genomic diversity of Mucoromycotina.</title>
        <authorList>
            <person name="Muszewska A."/>
            <person name="Okrasinska A."/>
            <person name="Steczkiewicz K."/>
            <person name="Drgas O."/>
            <person name="Orlowska M."/>
            <person name="Perlinska-Lenart U."/>
            <person name="Aleksandrzak-Piekarczyk T."/>
            <person name="Szatraj K."/>
            <person name="Zielenkiewicz U."/>
            <person name="Pilsyk S."/>
            <person name="Malc E."/>
            <person name="Mieczkowski P."/>
            <person name="Kruszewska J.S."/>
            <person name="Biernat P."/>
            <person name="Pawlowska J."/>
        </authorList>
    </citation>
    <scope>NUCLEOTIDE SEQUENCE [LARGE SCALE GENOMIC DNA]</scope>
    <source>
        <strain evidence="1 2">CBS 142.35</strain>
    </source>
</reference>
<evidence type="ECO:0000313" key="1">
    <source>
        <dbReference type="EMBL" id="KAG2227169.1"/>
    </source>
</evidence>
<keyword evidence="2" id="KW-1185">Reference proteome</keyword>
<dbReference type="EMBL" id="JAEPRB010000010">
    <property type="protein sequence ID" value="KAG2227169.1"/>
    <property type="molecule type" value="Genomic_DNA"/>
</dbReference>
<dbReference type="Proteomes" id="UP000646827">
    <property type="component" value="Unassembled WGS sequence"/>
</dbReference>
<organism evidence="1 2">
    <name type="scientific">Circinella minor</name>
    <dbReference type="NCBI Taxonomy" id="1195481"/>
    <lineage>
        <taxon>Eukaryota</taxon>
        <taxon>Fungi</taxon>
        <taxon>Fungi incertae sedis</taxon>
        <taxon>Mucoromycota</taxon>
        <taxon>Mucoromycotina</taxon>
        <taxon>Mucoromycetes</taxon>
        <taxon>Mucorales</taxon>
        <taxon>Lichtheimiaceae</taxon>
        <taxon>Circinella</taxon>
    </lineage>
</organism>
<comment type="caution">
    <text evidence="1">The sequence shown here is derived from an EMBL/GenBank/DDBJ whole genome shotgun (WGS) entry which is preliminary data.</text>
</comment>
<gene>
    <name evidence="1" type="ORF">INT45_003899</name>
</gene>
<dbReference type="OrthoDB" id="10319514at2759"/>
<name>A0A8H7VU47_9FUNG</name>
<dbReference type="AlphaFoldDB" id="A0A8H7VU47"/>
<evidence type="ECO:0000313" key="2">
    <source>
        <dbReference type="Proteomes" id="UP000646827"/>
    </source>
</evidence>
<proteinExistence type="predicted"/>
<protein>
    <submittedName>
        <fullName evidence="1">Uncharacterized protein</fullName>
    </submittedName>
</protein>